<feature type="chain" id="PRO_5047074153" evidence="1">
    <location>
        <begin position="29"/>
        <end position="278"/>
    </location>
</feature>
<dbReference type="InterPro" id="IPR052158">
    <property type="entry name" value="INH-QAR"/>
</dbReference>
<dbReference type="PANTHER" id="PTHR43130">
    <property type="entry name" value="ARAC-FAMILY TRANSCRIPTIONAL REGULATOR"/>
    <property type="match status" value="1"/>
</dbReference>
<dbReference type="EMBL" id="CP074572">
    <property type="protein sequence ID" value="QVK24427.1"/>
    <property type="molecule type" value="Genomic_DNA"/>
</dbReference>
<reference evidence="3 4" key="1">
    <citation type="journal article" date="2012" name="Int. J. Syst. Evol. Microbiol.">
        <title>Shewanella dokdonensis sp. nov., isolated from seawater.</title>
        <authorList>
            <person name="Sung H.R."/>
            <person name="Yoon J.H."/>
            <person name="Ghim S.Y."/>
        </authorList>
    </citation>
    <scope>NUCLEOTIDE SEQUENCE [LARGE SCALE GENOMIC DNA]</scope>
    <source>
        <strain evidence="3 4">DSM 23626</strain>
    </source>
</reference>
<sequence>MDRRDFTLSCLGSIAALGTAAFTGNVSAAPATAHQQLAADPSKPHIAFVIYDGMTAQDLIGPVEVLANSHFNVDFVWRDKNPVYAENRANRQLGFLPTATFAELQHTDILFVPGTSNPYRQLRQQDMLDWVAQVGANAKWVTSVCSGAFILGAAGLLKGYQATTHWALRDNLRYFGAQPVVQRVVHDRNRVTGAGVTSGIDFALQLLTLLTNEQLAQATELVLEYDPQPPYRTGSPQVAPAALVEATRDGYLQRLAQIEPDSVQLLQQTAKRLGVQLS</sequence>
<evidence type="ECO:0000259" key="2">
    <source>
        <dbReference type="Pfam" id="PF01965"/>
    </source>
</evidence>
<accession>A0ABX8DKU4</accession>
<dbReference type="Pfam" id="PF01965">
    <property type="entry name" value="DJ-1_PfpI"/>
    <property type="match status" value="1"/>
</dbReference>
<evidence type="ECO:0000256" key="1">
    <source>
        <dbReference type="SAM" id="SignalP"/>
    </source>
</evidence>
<name>A0ABX8DKU4_9GAMM</name>
<keyword evidence="4" id="KW-1185">Reference proteome</keyword>
<proteinExistence type="predicted"/>
<dbReference type="PANTHER" id="PTHR43130:SF2">
    <property type="entry name" value="DJ-1_PFPI DOMAIN-CONTAINING PROTEIN"/>
    <property type="match status" value="1"/>
</dbReference>
<dbReference type="SUPFAM" id="SSF52317">
    <property type="entry name" value="Class I glutamine amidotransferase-like"/>
    <property type="match status" value="1"/>
</dbReference>
<evidence type="ECO:0000313" key="4">
    <source>
        <dbReference type="Proteomes" id="UP000676428"/>
    </source>
</evidence>
<organism evidence="3 4">
    <name type="scientific">Shewanella dokdonensis</name>
    <dbReference type="NCBI Taxonomy" id="712036"/>
    <lineage>
        <taxon>Bacteria</taxon>
        <taxon>Pseudomonadati</taxon>
        <taxon>Pseudomonadota</taxon>
        <taxon>Gammaproteobacteria</taxon>
        <taxon>Alteromonadales</taxon>
        <taxon>Shewanellaceae</taxon>
        <taxon>Shewanella</taxon>
    </lineage>
</organism>
<dbReference type="Gene3D" id="3.40.50.880">
    <property type="match status" value="1"/>
</dbReference>
<dbReference type="CDD" id="cd03139">
    <property type="entry name" value="GATase1_PfpI_2"/>
    <property type="match status" value="1"/>
</dbReference>
<dbReference type="RefSeq" id="WP_213683015.1">
    <property type="nucleotide sequence ID" value="NZ_CP074572.1"/>
</dbReference>
<dbReference type="InterPro" id="IPR002818">
    <property type="entry name" value="DJ-1/PfpI"/>
</dbReference>
<keyword evidence="1" id="KW-0732">Signal</keyword>
<dbReference type="Proteomes" id="UP000676428">
    <property type="component" value="Chromosome"/>
</dbReference>
<feature type="signal peptide" evidence="1">
    <location>
        <begin position="1"/>
        <end position="28"/>
    </location>
</feature>
<gene>
    <name evidence="3" type="ORF">KHX94_08105</name>
</gene>
<evidence type="ECO:0000313" key="3">
    <source>
        <dbReference type="EMBL" id="QVK24427.1"/>
    </source>
</evidence>
<dbReference type="InterPro" id="IPR029062">
    <property type="entry name" value="Class_I_gatase-like"/>
</dbReference>
<feature type="domain" description="DJ-1/PfpI" evidence="2">
    <location>
        <begin position="46"/>
        <end position="208"/>
    </location>
</feature>
<protein>
    <submittedName>
        <fullName evidence="3">DJ-1/PfpI family protein</fullName>
    </submittedName>
</protein>